<feature type="domain" description="RRM" evidence="3">
    <location>
        <begin position="173"/>
        <end position="240"/>
    </location>
</feature>
<keyword evidence="5" id="KW-1185">Reference proteome</keyword>
<evidence type="ECO:0000313" key="5">
    <source>
        <dbReference type="Proteomes" id="UP001189429"/>
    </source>
</evidence>
<dbReference type="SMART" id="SM00360">
    <property type="entry name" value="RRM"/>
    <property type="match status" value="1"/>
</dbReference>
<protein>
    <recommendedName>
        <fullName evidence="3">RRM domain-containing protein</fullName>
    </recommendedName>
</protein>
<dbReference type="SUPFAM" id="SSF54928">
    <property type="entry name" value="RNA-binding domain, RBD"/>
    <property type="match status" value="1"/>
</dbReference>
<feature type="region of interest" description="Disordered" evidence="2">
    <location>
        <begin position="44"/>
        <end position="71"/>
    </location>
</feature>
<reference evidence="4" key="1">
    <citation type="submission" date="2023-10" db="EMBL/GenBank/DDBJ databases">
        <authorList>
            <person name="Chen Y."/>
            <person name="Shah S."/>
            <person name="Dougan E. K."/>
            <person name="Thang M."/>
            <person name="Chan C."/>
        </authorList>
    </citation>
    <scope>NUCLEOTIDE SEQUENCE [LARGE SCALE GENOMIC DNA]</scope>
</reference>
<dbReference type="InterPro" id="IPR012677">
    <property type="entry name" value="Nucleotide-bd_a/b_plait_sf"/>
</dbReference>
<name>A0ABN9SMF2_9DINO</name>
<dbReference type="EMBL" id="CAUYUJ010011958">
    <property type="protein sequence ID" value="CAK0832960.1"/>
    <property type="molecule type" value="Genomic_DNA"/>
</dbReference>
<comment type="caution">
    <text evidence="4">The sequence shown here is derived from an EMBL/GenBank/DDBJ whole genome shotgun (WGS) entry which is preliminary data.</text>
</comment>
<gene>
    <name evidence="4" type="ORF">PCOR1329_LOCUS30807</name>
</gene>
<proteinExistence type="predicted"/>
<dbReference type="Pfam" id="PF04059">
    <property type="entry name" value="RRM_2"/>
    <property type="match status" value="1"/>
</dbReference>
<dbReference type="PROSITE" id="PS50102">
    <property type="entry name" value="RRM"/>
    <property type="match status" value="1"/>
</dbReference>
<dbReference type="Proteomes" id="UP001189429">
    <property type="component" value="Unassembled WGS sequence"/>
</dbReference>
<evidence type="ECO:0000259" key="3">
    <source>
        <dbReference type="PROSITE" id="PS50102"/>
    </source>
</evidence>
<evidence type="ECO:0000256" key="2">
    <source>
        <dbReference type="SAM" id="MobiDB-lite"/>
    </source>
</evidence>
<dbReference type="InterPro" id="IPR035979">
    <property type="entry name" value="RBD_domain_sf"/>
</dbReference>
<sequence length="311" mass="33509">MQVSVVAKNTFVHVTSREEQDFADAGLPRCSSCPSLVASRATSPECAHSEGPTVTPLSNLGSWADLDSDSEDERHPACFTSAVLNGYAFTDAVNPTTTWGDKAPAPGAPGGARPPECVRTPLSRSASAFVPSSSLHDKAPAFRPWPGQAVSDASDSLVHGVQWQGAIGTHANTTVVIRGLPHGSTREGVLKILNKEGFAGLYTFLYMPMDFETNMCMGYVFVNLTDEEQAQNLIATFDGRPHHQATYKCCSAELSRTQGLAANIERYRNSPVMGSEVPDCFKPVLFAGGQRVPFPEPTRCLPEIVRRARPQ</sequence>
<keyword evidence="1" id="KW-0694">RNA-binding</keyword>
<accession>A0ABN9SMF2</accession>
<dbReference type="InterPro" id="IPR000504">
    <property type="entry name" value="RRM_dom"/>
</dbReference>
<organism evidence="4 5">
    <name type="scientific">Prorocentrum cordatum</name>
    <dbReference type="NCBI Taxonomy" id="2364126"/>
    <lineage>
        <taxon>Eukaryota</taxon>
        <taxon>Sar</taxon>
        <taxon>Alveolata</taxon>
        <taxon>Dinophyceae</taxon>
        <taxon>Prorocentrales</taxon>
        <taxon>Prorocentraceae</taxon>
        <taxon>Prorocentrum</taxon>
    </lineage>
</organism>
<feature type="region of interest" description="Disordered" evidence="2">
    <location>
        <begin position="98"/>
        <end position="117"/>
    </location>
</feature>
<evidence type="ECO:0000256" key="1">
    <source>
        <dbReference type="PROSITE-ProRule" id="PRU00176"/>
    </source>
</evidence>
<evidence type="ECO:0000313" key="4">
    <source>
        <dbReference type="EMBL" id="CAK0832960.1"/>
    </source>
</evidence>
<dbReference type="InterPro" id="IPR007201">
    <property type="entry name" value="Mei2-like_Rrm_C"/>
</dbReference>
<dbReference type="Gene3D" id="3.30.70.330">
    <property type="match status" value="1"/>
</dbReference>